<organism evidence="2 3">
    <name type="scientific">Monosporascus cannonballus</name>
    <dbReference type="NCBI Taxonomy" id="155416"/>
    <lineage>
        <taxon>Eukaryota</taxon>
        <taxon>Fungi</taxon>
        <taxon>Dikarya</taxon>
        <taxon>Ascomycota</taxon>
        <taxon>Pezizomycotina</taxon>
        <taxon>Sordariomycetes</taxon>
        <taxon>Xylariomycetidae</taxon>
        <taxon>Xylariales</taxon>
        <taxon>Xylariales incertae sedis</taxon>
        <taxon>Monosporascus</taxon>
    </lineage>
</organism>
<keyword evidence="3" id="KW-1185">Reference proteome</keyword>
<reference evidence="2 3" key="1">
    <citation type="submission" date="2018-06" db="EMBL/GenBank/DDBJ databases">
        <title>Complete Genomes of Monosporascus.</title>
        <authorList>
            <person name="Robinson A.J."/>
            <person name="Natvig D.O."/>
        </authorList>
    </citation>
    <scope>NUCLEOTIDE SEQUENCE [LARGE SCALE GENOMIC DNA]</scope>
    <source>
        <strain evidence="2 3">CBS 609.92</strain>
    </source>
</reference>
<dbReference type="Proteomes" id="UP000294003">
    <property type="component" value="Unassembled WGS sequence"/>
</dbReference>
<accession>A0ABY0H935</accession>
<proteinExistence type="predicted"/>
<comment type="caution">
    <text evidence="2">The sequence shown here is derived from an EMBL/GenBank/DDBJ whole genome shotgun (WGS) entry which is preliminary data.</text>
</comment>
<name>A0ABY0H935_9PEZI</name>
<evidence type="ECO:0000256" key="1">
    <source>
        <dbReference type="SAM" id="MobiDB-lite"/>
    </source>
</evidence>
<protein>
    <submittedName>
        <fullName evidence="2">Uncharacterized protein</fullName>
    </submittedName>
</protein>
<feature type="compositionally biased region" description="Low complexity" evidence="1">
    <location>
        <begin position="26"/>
        <end position="68"/>
    </location>
</feature>
<evidence type="ECO:0000313" key="3">
    <source>
        <dbReference type="Proteomes" id="UP000294003"/>
    </source>
</evidence>
<feature type="region of interest" description="Disordered" evidence="1">
    <location>
        <begin position="23"/>
        <end position="68"/>
    </location>
</feature>
<dbReference type="EMBL" id="QJNS01000097">
    <property type="protein sequence ID" value="RYO87692.1"/>
    <property type="molecule type" value="Genomic_DNA"/>
</dbReference>
<sequence>MNAAAGGQGQTAVANGPHQYAQLLRQQQQQQTAAAAAAAAAQATQTTQGAPRHTSASATPTAAPAVPK</sequence>
<gene>
    <name evidence="2" type="ORF">DL762_004085</name>
</gene>
<evidence type="ECO:0000313" key="2">
    <source>
        <dbReference type="EMBL" id="RYO87692.1"/>
    </source>
</evidence>